<proteinExistence type="predicted"/>
<feature type="transmembrane region" description="Helical" evidence="1">
    <location>
        <begin position="95"/>
        <end position="111"/>
    </location>
</feature>
<dbReference type="EMBL" id="JAGZGG010000011">
    <property type="protein sequence ID" value="MBS5332104.1"/>
    <property type="molecule type" value="Genomic_DNA"/>
</dbReference>
<dbReference type="InterPro" id="IPR021354">
    <property type="entry name" value="DUF2975"/>
</dbReference>
<gene>
    <name evidence="2" type="ORF">KHY36_06180</name>
</gene>
<accession>A0A943HHL8</accession>
<feature type="transmembrane region" description="Helical" evidence="1">
    <location>
        <begin position="55"/>
        <end position="75"/>
    </location>
</feature>
<dbReference type="Pfam" id="PF11188">
    <property type="entry name" value="DUF2975"/>
    <property type="match status" value="1"/>
</dbReference>
<keyword evidence="1" id="KW-0472">Membrane</keyword>
<feature type="transmembrane region" description="Helical" evidence="1">
    <location>
        <begin position="117"/>
        <end position="134"/>
    </location>
</feature>
<sequence>MNYHWNDRKSITLTRVVVATAILGSAIMTISGPWLTRWMVTAHALPPRTGPVLLVLGYLCAVLAFGMLFSLYKFLRRIEAGQIFVPANVTALRRISWCCVGAAVLCLPAGVGIYLPFAFLGVAAAFMALIVRVLKNAFEQAVRMKDELDLTI</sequence>
<keyword evidence="1" id="KW-0812">Transmembrane</keyword>
<organism evidence="2 3">
    <name type="scientific">Subdoligranulum variabile</name>
    <dbReference type="NCBI Taxonomy" id="214851"/>
    <lineage>
        <taxon>Bacteria</taxon>
        <taxon>Bacillati</taxon>
        <taxon>Bacillota</taxon>
        <taxon>Clostridia</taxon>
        <taxon>Eubacteriales</taxon>
        <taxon>Oscillospiraceae</taxon>
        <taxon>Subdoligranulum</taxon>
    </lineage>
</organism>
<feature type="transmembrane region" description="Helical" evidence="1">
    <location>
        <begin position="12"/>
        <end position="35"/>
    </location>
</feature>
<dbReference type="Proteomes" id="UP000759273">
    <property type="component" value="Unassembled WGS sequence"/>
</dbReference>
<reference evidence="2" key="1">
    <citation type="submission" date="2021-02" db="EMBL/GenBank/DDBJ databases">
        <title>Infant gut strain persistence is associated with maternal origin, phylogeny, and functional potential including surface adhesion and iron acquisition.</title>
        <authorList>
            <person name="Lou Y.C."/>
        </authorList>
    </citation>
    <scope>NUCLEOTIDE SEQUENCE</scope>
    <source>
        <strain evidence="2">L3_101_000M1_dasL3_101_000M1_concoct_87</strain>
    </source>
</reference>
<dbReference type="AlphaFoldDB" id="A0A943HHL8"/>
<evidence type="ECO:0000313" key="3">
    <source>
        <dbReference type="Proteomes" id="UP000759273"/>
    </source>
</evidence>
<protein>
    <submittedName>
        <fullName evidence="2">DUF2975 domain-containing protein</fullName>
    </submittedName>
</protein>
<evidence type="ECO:0000313" key="2">
    <source>
        <dbReference type="EMBL" id="MBS5332104.1"/>
    </source>
</evidence>
<name>A0A943HHL8_9FIRM</name>
<evidence type="ECO:0000256" key="1">
    <source>
        <dbReference type="SAM" id="Phobius"/>
    </source>
</evidence>
<keyword evidence="1" id="KW-1133">Transmembrane helix</keyword>
<comment type="caution">
    <text evidence="2">The sequence shown here is derived from an EMBL/GenBank/DDBJ whole genome shotgun (WGS) entry which is preliminary data.</text>
</comment>